<feature type="region of interest" description="Disordered" evidence="1">
    <location>
        <begin position="73"/>
        <end position="92"/>
    </location>
</feature>
<proteinExistence type="predicted"/>
<feature type="compositionally biased region" description="Acidic residues" evidence="1">
    <location>
        <begin position="385"/>
        <end position="395"/>
    </location>
</feature>
<comment type="caution">
    <text evidence="2">The sequence shown here is derived from an EMBL/GenBank/DDBJ whole genome shotgun (WGS) entry which is preliminary data.</text>
</comment>
<evidence type="ECO:0000256" key="1">
    <source>
        <dbReference type="SAM" id="MobiDB-lite"/>
    </source>
</evidence>
<feature type="compositionally biased region" description="Basic and acidic residues" evidence="1">
    <location>
        <begin position="31"/>
        <end position="40"/>
    </location>
</feature>
<reference evidence="3" key="1">
    <citation type="submission" date="2016-03" db="EMBL/GenBank/DDBJ databases">
        <authorList>
            <person name="Ploux O."/>
        </authorList>
    </citation>
    <scope>NUCLEOTIDE SEQUENCE [LARGE SCALE GENOMIC DNA]</scope>
    <source>
        <strain evidence="3">UK7</strain>
    </source>
</reference>
<gene>
    <name evidence="2" type="ORF">RCO7_10933</name>
</gene>
<sequence length="402" mass="45935">MPIVSQVIFNLSQRRNMPEDKAYINHPGNRNVDEHHEPAPRRAASRRNTTLHSSNISIYLPLEALNMSITGVRTSGAGSRDSHRQATPVIPATPAPGSLRAILLKNCTTRLFVHQLEWTADHIEALDVDLVTSAGKEEERITDETKRQVDERIHLLEAILDLEHTWASSRDAQIREIFPYIADAANITQQDISESILYFEYDKFSVARLPPVILACYQSTTNPIWAYTDRMWTSAARRKRKQELAIDPIYIAMLITMAQLKKRHGPQESKIHSVTLFVPEHEYIPRPTNESEPDTTIKLPKYMRSSKPMMTKLVQYTANITSDYLRKFEEPYKFYNAGLQIEKRTLPLRELALILTAMKTAFHGINGCGESPLLALSPKRKPLEELDPNTEDEDSDIKRRKV</sequence>
<feature type="region of interest" description="Disordered" evidence="1">
    <location>
        <begin position="21"/>
        <end position="48"/>
    </location>
</feature>
<evidence type="ECO:0000313" key="3">
    <source>
        <dbReference type="Proteomes" id="UP000178129"/>
    </source>
</evidence>
<feature type="region of interest" description="Disordered" evidence="1">
    <location>
        <begin position="378"/>
        <end position="402"/>
    </location>
</feature>
<organism evidence="2 3">
    <name type="scientific">Rhynchosporium graminicola</name>
    <dbReference type="NCBI Taxonomy" id="2792576"/>
    <lineage>
        <taxon>Eukaryota</taxon>
        <taxon>Fungi</taxon>
        <taxon>Dikarya</taxon>
        <taxon>Ascomycota</taxon>
        <taxon>Pezizomycotina</taxon>
        <taxon>Leotiomycetes</taxon>
        <taxon>Helotiales</taxon>
        <taxon>Ploettnerulaceae</taxon>
        <taxon>Rhynchosporium</taxon>
    </lineage>
</organism>
<dbReference type="EMBL" id="FJUW01000075">
    <property type="protein sequence ID" value="CZT12678.1"/>
    <property type="molecule type" value="Genomic_DNA"/>
</dbReference>
<name>A0A1E1LQB5_9HELO</name>
<accession>A0A1E1LQB5</accession>
<dbReference type="Proteomes" id="UP000178129">
    <property type="component" value="Unassembled WGS sequence"/>
</dbReference>
<protein>
    <submittedName>
        <fullName evidence="2">Uncharacterized protein</fullName>
    </submittedName>
</protein>
<evidence type="ECO:0000313" key="2">
    <source>
        <dbReference type="EMBL" id="CZT12678.1"/>
    </source>
</evidence>
<dbReference type="AlphaFoldDB" id="A0A1E1LQB5"/>
<dbReference type="InParanoid" id="A0A1E1LQB5"/>
<keyword evidence="3" id="KW-1185">Reference proteome</keyword>